<evidence type="ECO:0000313" key="6">
    <source>
        <dbReference type="Proteomes" id="UP001190466"/>
    </source>
</evidence>
<reference evidence="5 6" key="1">
    <citation type="submission" date="2023-08" db="EMBL/GenBank/DDBJ databases">
        <authorList>
            <person name="Folkvardsen B D."/>
            <person name="Norman A."/>
        </authorList>
    </citation>
    <scope>NUCLEOTIDE SEQUENCE [LARGE SCALE GENOMIC DNA]</scope>
    <source>
        <strain evidence="5 6">Mu0050</strain>
    </source>
</reference>
<dbReference type="EMBL" id="OY726395">
    <property type="protein sequence ID" value="CAJ1583125.1"/>
    <property type="molecule type" value="Genomic_DNA"/>
</dbReference>
<evidence type="ECO:0000256" key="3">
    <source>
        <dbReference type="ARBA" id="ARBA00022723"/>
    </source>
</evidence>
<dbReference type="PANTHER" id="PTHR20854">
    <property type="entry name" value="INOSITOL MONOPHOSPHATASE"/>
    <property type="match status" value="1"/>
</dbReference>
<keyword evidence="4" id="KW-0460">Magnesium</keyword>
<organism evidence="5 6">
    <name type="scientific">[Mycobacterium] wendilense</name>
    <dbReference type="NCBI Taxonomy" id="3064284"/>
    <lineage>
        <taxon>Bacteria</taxon>
        <taxon>Bacillati</taxon>
        <taxon>Actinomycetota</taxon>
        <taxon>Actinomycetes</taxon>
        <taxon>Mycobacteriales</taxon>
        <taxon>Mycobacteriaceae</taxon>
        <taxon>Mycolicibacter</taxon>
    </lineage>
</organism>
<dbReference type="Proteomes" id="UP001190466">
    <property type="component" value="Chromosome"/>
</dbReference>
<dbReference type="SUPFAM" id="SSF56655">
    <property type="entry name" value="Carbohydrate phosphatase"/>
    <property type="match status" value="1"/>
</dbReference>
<protein>
    <recommendedName>
        <fullName evidence="2">inositol-phosphate phosphatase</fullName>
        <ecNumber evidence="2">3.1.3.25</ecNumber>
    </recommendedName>
</protein>
<dbReference type="PROSITE" id="PS00630">
    <property type="entry name" value="IMP_2"/>
    <property type="match status" value="1"/>
</dbReference>
<dbReference type="RefSeq" id="WP_316509867.1">
    <property type="nucleotide sequence ID" value="NZ_OY726395.1"/>
</dbReference>
<keyword evidence="3" id="KW-0479">Metal-binding</keyword>
<keyword evidence="6" id="KW-1185">Reference proteome</keyword>
<dbReference type="Pfam" id="PF00459">
    <property type="entry name" value="Inositol_P"/>
    <property type="match status" value="1"/>
</dbReference>
<dbReference type="EC" id="3.1.3.25" evidence="2"/>
<name>A0ABM9MEB8_9MYCO</name>
<comment type="catalytic activity">
    <reaction evidence="1">
        <text>a myo-inositol phosphate + H2O = myo-inositol + phosphate</text>
        <dbReference type="Rhea" id="RHEA:24056"/>
        <dbReference type="ChEBI" id="CHEBI:15377"/>
        <dbReference type="ChEBI" id="CHEBI:17268"/>
        <dbReference type="ChEBI" id="CHEBI:43474"/>
        <dbReference type="ChEBI" id="CHEBI:84139"/>
        <dbReference type="EC" id="3.1.3.25"/>
    </reaction>
</comment>
<dbReference type="CDD" id="cd01637">
    <property type="entry name" value="IMPase_like"/>
    <property type="match status" value="1"/>
</dbReference>
<evidence type="ECO:0000256" key="4">
    <source>
        <dbReference type="ARBA" id="ARBA00022842"/>
    </source>
</evidence>
<accession>A0ABM9MEB8</accession>
<evidence type="ECO:0000313" key="5">
    <source>
        <dbReference type="EMBL" id="CAJ1583125.1"/>
    </source>
</evidence>
<evidence type="ECO:0000256" key="1">
    <source>
        <dbReference type="ARBA" id="ARBA00001033"/>
    </source>
</evidence>
<evidence type="ECO:0000256" key="2">
    <source>
        <dbReference type="ARBA" id="ARBA00013106"/>
    </source>
</evidence>
<gene>
    <name evidence="5" type="ORF">MU0050_002448</name>
</gene>
<dbReference type="InterPro" id="IPR000760">
    <property type="entry name" value="Inositol_monophosphatase-like"/>
</dbReference>
<dbReference type="Gene3D" id="3.30.540.10">
    <property type="entry name" value="Fructose-1,6-Bisphosphatase, subunit A, domain 1"/>
    <property type="match status" value="1"/>
</dbReference>
<dbReference type="Gene3D" id="3.40.190.80">
    <property type="match status" value="1"/>
</dbReference>
<sequence length="277" mass="29246">MTTPPDVDPAKLADLLSVAAEVLDGVTEQFIAGHRAESAVQKKGNDFATEIDLAIERRVVAELQRLTGIGVHGEEFGGESLDADLVWVLDPIDGTFNYAAGSPMAAILLGLLHNGRPVLGLTWLPFVGQRFTSLPGEPVHSSGQPLEPLQPATLADSIVGIGTYNIDSRGHFPGRYRSAILDNLSRVCSRVRMHGATGIDLAYVAAGILGGAISFGHHVWDHAAGVALIRAAGGIVTDLEGQPWVPGSRSALAGAPGVHEEMLEIVRAVGDLEDHRR</sequence>
<proteinExistence type="predicted"/>
<dbReference type="PANTHER" id="PTHR20854:SF4">
    <property type="entry name" value="INOSITOL-1-MONOPHOSPHATASE-RELATED"/>
    <property type="match status" value="1"/>
</dbReference>
<dbReference type="InterPro" id="IPR020550">
    <property type="entry name" value="Inositol_monophosphatase_CS"/>
</dbReference>
<dbReference type="PRINTS" id="PR00377">
    <property type="entry name" value="IMPHPHTASES"/>
</dbReference>